<dbReference type="InterPro" id="IPR036427">
    <property type="entry name" value="Bromodomain-like_sf"/>
</dbReference>
<feature type="domain" description="Bromo" evidence="4">
    <location>
        <begin position="68"/>
        <end position="111"/>
    </location>
</feature>
<dbReference type="EMBL" id="MU129394">
    <property type="protein sequence ID" value="KAF9503284.1"/>
    <property type="molecule type" value="Genomic_DNA"/>
</dbReference>
<accession>A0A9P6ACL3</accession>
<protein>
    <recommendedName>
        <fullName evidence="4">Bromo domain-containing protein</fullName>
    </recommendedName>
</protein>
<keyword evidence="6" id="KW-1185">Reference proteome</keyword>
<dbReference type="GO" id="GO:0006325">
    <property type="term" value="P:chromatin organization"/>
    <property type="evidence" value="ECO:0007669"/>
    <property type="project" value="UniProtKB-ARBA"/>
</dbReference>
<dbReference type="OrthoDB" id="784962at2759"/>
<evidence type="ECO:0000313" key="5">
    <source>
        <dbReference type="EMBL" id="KAF9503284.1"/>
    </source>
</evidence>
<feature type="region of interest" description="Disordered" evidence="3">
    <location>
        <begin position="212"/>
        <end position="237"/>
    </location>
</feature>
<reference evidence="5" key="1">
    <citation type="journal article" date="2020" name="Nat. Commun.">
        <title>Large-scale genome sequencing of mycorrhizal fungi provides insights into the early evolution of symbiotic traits.</title>
        <authorList>
            <person name="Miyauchi S."/>
            <person name="Kiss E."/>
            <person name="Kuo A."/>
            <person name="Drula E."/>
            <person name="Kohler A."/>
            <person name="Sanchez-Garcia M."/>
            <person name="Morin E."/>
            <person name="Andreopoulos B."/>
            <person name="Barry K.W."/>
            <person name="Bonito G."/>
            <person name="Buee M."/>
            <person name="Carver A."/>
            <person name="Chen C."/>
            <person name="Cichocki N."/>
            <person name="Clum A."/>
            <person name="Culley D."/>
            <person name="Crous P.W."/>
            <person name="Fauchery L."/>
            <person name="Girlanda M."/>
            <person name="Hayes R.D."/>
            <person name="Keri Z."/>
            <person name="LaButti K."/>
            <person name="Lipzen A."/>
            <person name="Lombard V."/>
            <person name="Magnuson J."/>
            <person name="Maillard F."/>
            <person name="Murat C."/>
            <person name="Nolan M."/>
            <person name="Ohm R.A."/>
            <person name="Pangilinan J."/>
            <person name="Pereira M.F."/>
            <person name="Perotto S."/>
            <person name="Peter M."/>
            <person name="Pfister S."/>
            <person name="Riley R."/>
            <person name="Sitrit Y."/>
            <person name="Stielow J.B."/>
            <person name="Szollosi G."/>
            <person name="Zifcakova L."/>
            <person name="Stursova M."/>
            <person name="Spatafora J.W."/>
            <person name="Tedersoo L."/>
            <person name="Vaario L.M."/>
            <person name="Yamada A."/>
            <person name="Yan M."/>
            <person name="Wang P."/>
            <person name="Xu J."/>
            <person name="Bruns T."/>
            <person name="Baldrian P."/>
            <person name="Vilgalys R."/>
            <person name="Dunand C."/>
            <person name="Henrissat B."/>
            <person name="Grigoriev I.V."/>
            <person name="Hibbett D."/>
            <person name="Nagy L.G."/>
            <person name="Martin F.M."/>
        </authorList>
    </citation>
    <scope>NUCLEOTIDE SEQUENCE</scope>
    <source>
        <strain evidence="5">UP504</strain>
    </source>
</reference>
<comment type="caution">
    <text evidence="5">The sequence shown here is derived from an EMBL/GenBank/DDBJ whole genome shotgun (WGS) entry which is preliminary data.</text>
</comment>
<dbReference type="SUPFAM" id="SSF47370">
    <property type="entry name" value="Bromodomain"/>
    <property type="match status" value="1"/>
</dbReference>
<evidence type="ECO:0000256" key="1">
    <source>
        <dbReference type="ARBA" id="ARBA00023117"/>
    </source>
</evidence>
<organism evidence="5 6">
    <name type="scientific">Hydnum rufescens UP504</name>
    <dbReference type="NCBI Taxonomy" id="1448309"/>
    <lineage>
        <taxon>Eukaryota</taxon>
        <taxon>Fungi</taxon>
        <taxon>Dikarya</taxon>
        <taxon>Basidiomycota</taxon>
        <taxon>Agaricomycotina</taxon>
        <taxon>Agaricomycetes</taxon>
        <taxon>Cantharellales</taxon>
        <taxon>Hydnaceae</taxon>
        <taxon>Hydnum</taxon>
    </lineage>
</organism>
<dbReference type="Proteomes" id="UP000886523">
    <property type="component" value="Unassembled WGS sequence"/>
</dbReference>
<feature type="compositionally biased region" description="Polar residues" evidence="3">
    <location>
        <begin position="212"/>
        <end position="225"/>
    </location>
</feature>
<keyword evidence="1 2" id="KW-0103">Bromodomain</keyword>
<evidence type="ECO:0000256" key="2">
    <source>
        <dbReference type="PROSITE-ProRule" id="PRU00035"/>
    </source>
</evidence>
<evidence type="ECO:0000259" key="4">
    <source>
        <dbReference type="PROSITE" id="PS50014"/>
    </source>
</evidence>
<sequence length="393" mass="44391">MPKEQLLLLFWRHYIATLPKCVEPRPDIKPNGHGIGDVEMTDESAMDVSMAPISFKTTPFVKGSLLAKAALDTVPLNPPVDYIALGIPHYPKIIRHPIDLSTVDKKFSASNPSIPNPGSRHLWVSLDHEGHCIMFDRQTPAPARTDDDNTREKEVPHTCCRHRIALNRQTHMNPPHVSDPTTTMLGKRRYHTCCGGCGHCITLNQQTRMNPTTAPARTNNDNTGVQYGRVRSHTRPQRSTICHQYNKASNMVPHTRFGRDKPYGEIQSAQPPRPQSPSSKYQRAIRRQRIRYGTTHPLLRVPSLSENPPNEDTDESPTQILMRSHPSPECPAPEHDDRLHLIPHTCCSRCGNHCVLSSVLSIHKTPRQEHTRRNTQPPATQYEHPIKTRTNPA</sequence>
<evidence type="ECO:0000313" key="6">
    <source>
        <dbReference type="Proteomes" id="UP000886523"/>
    </source>
</evidence>
<feature type="region of interest" description="Disordered" evidence="3">
    <location>
        <begin position="365"/>
        <end position="393"/>
    </location>
</feature>
<dbReference type="AlphaFoldDB" id="A0A9P6ACL3"/>
<dbReference type="Gene3D" id="1.20.920.10">
    <property type="entry name" value="Bromodomain-like"/>
    <property type="match status" value="1"/>
</dbReference>
<proteinExistence type="predicted"/>
<gene>
    <name evidence="5" type="ORF">BS47DRAFT_1369650</name>
</gene>
<dbReference type="PROSITE" id="PS50014">
    <property type="entry name" value="BROMODOMAIN_2"/>
    <property type="match status" value="1"/>
</dbReference>
<dbReference type="InterPro" id="IPR001487">
    <property type="entry name" value="Bromodomain"/>
</dbReference>
<feature type="region of interest" description="Disordered" evidence="3">
    <location>
        <begin position="252"/>
        <end position="334"/>
    </location>
</feature>
<name>A0A9P6ACL3_9AGAM</name>
<evidence type="ECO:0000256" key="3">
    <source>
        <dbReference type="SAM" id="MobiDB-lite"/>
    </source>
</evidence>